<evidence type="ECO:0000313" key="3">
    <source>
        <dbReference type="Proteomes" id="UP000004510"/>
    </source>
</evidence>
<evidence type="ECO:0000256" key="1">
    <source>
        <dbReference type="SAM" id="MobiDB-lite"/>
    </source>
</evidence>
<gene>
    <name evidence="2" type="ORF">HMPREF0004_3735</name>
</gene>
<dbReference type="AlphaFoldDB" id="D4XE38"/>
<dbReference type="Proteomes" id="UP000004510">
    <property type="component" value="Unassembled WGS sequence"/>
</dbReference>
<reference evidence="3" key="1">
    <citation type="submission" date="2010-03" db="EMBL/GenBank/DDBJ databases">
        <title>Complete sequence of Mobiluncus curtisii ATCC 43063.</title>
        <authorList>
            <person name="Muzny D."/>
            <person name="Qin X."/>
            <person name="Deng J."/>
            <person name="Jiang H."/>
            <person name="Liu Y."/>
            <person name="Qu J."/>
            <person name="Song X.-Z."/>
            <person name="Zhang L."/>
            <person name="Thornton R."/>
            <person name="Coyle M."/>
            <person name="Francisco L."/>
            <person name="Jackson L."/>
            <person name="Javaid M."/>
            <person name="Korchina V."/>
            <person name="Kovar C."/>
            <person name="Mata R."/>
            <person name="Mathew T."/>
            <person name="Ngo R."/>
            <person name="Nguyen L."/>
            <person name="Nguyen N."/>
            <person name="Okwuonu G."/>
            <person name="Ongeri F."/>
            <person name="Pham C."/>
            <person name="Simmons D."/>
            <person name="Wilczek-Boney K."/>
            <person name="Hale W."/>
            <person name="Jakkamsetti A."/>
            <person name="Pham P."/>
            <person name="Ruth R."/>
            <person name="San Lucas F."/>
            <person name="Warren J."/>
            <person name="Zhang J."/>
            <person name="Zhao Z."/>
            <person name="Zhou C."/>
            <person name="Zhu D."/>
            <person name="Lee S."/>
            <person name="Bess C."/>
            <person name="Blankenburg K."/>
            <person name="Forbes L."/>
            <person name="Fu Q."/>
            <person name="Gubbala S."/>
            <person name="Hirani K."/>
            <person name="Jayaseelan J.C."/>
            <person name="Lara F."/>
            <person name="Munidasa M."/>
            <person name="Palculict T."/>
            <person name="Patil S."/>
            <person name="Pu L.-L."/>
            <person name="Saada N."/>
            <person name="Tang L."/>
            <person name="Weissenberger G."/>
            <person name="Zhu Y."/>
            <person name="Hemphill L."/>
            <person name="Shang Y."/>
            <person name="Youmans B."/>
            <person name="Ayvaz T."/>
            <person name="Ross M."/>
            <person name="Santibanez J."/>
            <person name="Aqrawi P."/>
            <person name="Gross S."/>
            <person name="Joshi V."/>
            <person name="Fowler G."/>
            <person name="Nazareth L."/>
            <person name="Reid J."/>
            <person name="Worley K."/>
            <person name="Petrosino J."/>
            <person name="Highlander S."/>
            <person name="Gibbs R."/>
            <person name="Gibbs R."/>
        </authorList>
    </citation>
    <scope>NUCLEOTIDE SEQUENCE [LARGE SCALE GENOMIC DNA]</scope>
    <source>
        <strain evidence="3">ATCC 43553</strain>
    </source>
</reference>
<protein>
    <submittedName>
        <fullName evidence="2">Uncharacterized protein</fullName>
    </submittedName>
</protein>
<dbReference type="HOGENOM" id="CLU_2646166_0_0_4"/>
<evidence type="ECO:0000313" key="2">
    <source>
        <dbReference type="EMBL" id="EFF74941.1"/>
    </source>
</evidence>
<organism evidence="2 3">
    <name type="scientific">Achromobacter piechaudii ATCC 43553</name>
    <dbReference type="NCBI Taxonomy" id="742159"/>
    <lineage>
        <taxon>Bacteria</taxon>
        <taxon>Pseudomonadati</taxon>
        <taxon>Pseudomonadota</taxon>
        <taxon>Betaproteobacteria</taxon>
        <taxon>Burkholderiales</taxon>
        <taxon>Alcaligenaceae</taxon>
        <taxon>Achromobacter</taxon>
    </lineage>
</organism>
<proteinExistence type="predicted"/>
<accession>D4XE38</accession>
<sequence>MKLIPAGRLGAGIGVLYLHCRGSGGRQGGIQARRGQGSVNAGAANGKAAHFTMRSSRRSPAARASTEQFHGIYPYS</sequence>
<feature type="region of interest" description="Disordered" evidence="1">
    <location>
        <begin position="49"/>
        <end position="76"/>
    </location>
</feature>
<comment type="caution">
    <text evidence="2">The sequence shown here is derived from an EMBL/GenBank/DDBJ whole genome shotgun (WGS) entry which is preliminary data.</text>
</comment>
<dbReference type="PATRIC" id="fig|742159.3.peg.4747"/>
<name>D4XE38_9BURK</name>
<dbReference type="EMBL" id="ADMS01000085">
    <property type="protein sequence ID" value="EFF74941.1"/>
    <property type="molecule type" value="Genomic_DNA"/>
</dbReference>